<evidence type="ECO:0000313" key="1">
    <source>
        <dbReference type="EMBL" id="MPM87113.1"/>
    </source>
</evidence>
<dbReference type="AlphaFoldDB" id="A0A645DE40"/>
<dbReference type="EMBL" id="VSSQ01035003">
    <property type="protein sequence ID" value="MPM87113.1"/>
    <property type="molecule type" value="Genomic_DNA"/>
</dbReference>
<proteinExistence type="predicted"/>
<comment type="caution">
    <text evidence="1">The sequence shown here is derived from an EMBL/GenBank/DDBJ whole genome shotgun (WGS) entry which is preliminary data.</text>
</comment>
<accession>A0A645DE40</accession>
<name>A0A645DE40_9ZZZZ</name>
<reference evidence="1" key="1">
    <citation type="submission" date="2019-08" db="EMBL/GenBank/DDBJ databases">
        <authorList>
            <person name="Kucharzyk K."/>
            <person name="Murdoch R.W."/>
            <person name="Higgins S."/>
            <person name="Loffler F."/>
        </authorList>
    </citation>
    <scope>NUCLEOTIDE SEQUENCE</scope>
</reference>
<organism evidence="1">
    <name type="scientific">bioreactor metagenome</name>
    <dbReference type="NCBI Taxonomy" id="1076179"/>
    <lineage>
        <taxon>unclassified sequences</taxon>
        <taxon>metagenomes</taxon>
        <taxon>ecological metagenomes</taxon>
    </lineage>
</organism>
<gene>
    <name evidence="1" type="ORF">SDC9_134206</name>
</gene>
<sequence length="148" mass="16172">MSAFGGALEPSAGVADLLGSVALQKESVNIVRRVLHAVLIQYHGVPRKAHGGETIVLRNHEIAGLNQIDQCEIHAVRTLGEGQRLCAAAFKDMGGVAQQQAFCFVRRCQRNGAVHHRAAVRVHQNSHRFIHSCKFSRKRQACSPSICT</sequence>
<protein>
    <submittedName>
        <fullName evidence="1">Uncharacterized protein</fullName>
    </submittedName>
</protein>